<comment type="caution">
    <text evidence="11">The sequence shown here is derived from an EMBL/GenBank/DDBJ whole genome shotgun (WGS) entry which is preliminary data.</text>
</comment>
<dbReference type="GO" id="GO:0016301">
    <property type="term" value="F:kinase activity"/>
    <property type="evidence" value="ECO:0007669"/>
    <property type="project" value="UniProtKB-KW"/>
</dbReference>
<dbReference type="Gene3D" id="3.40.449.10">
    <property type="entry name" value="Phosphoenolpyruvate Carboxykinase, domain 1"/>
    <property type="match status" value="1"/>
</dbReference>
<feature type="binding site" evidence="10">
    <location>
        <position position="220"/>
    </location>
    <ligand>
        <name>Mn(2+)</name>
        <dbReference type="ChEBI" id="CHEBI:29035"/>
    </ligand>
</feature>
<comment type="cofactor">
    <cofactor evidence="10">
        <name>Mn(2+)</name>
        <dbReference type="ChEBI" id="CHEBI:29035"/>
    </cofactor>
    <text evidence="10">Binds 1 Mn(2+) ion per subunit.</text>
</comment>
<dbReference type="RefSeq" id="WP_183393306.1">
    <property type="nucleotide sequence ID" value="NZ_JACIDR010000001.1"/>
</dbReference>
<dbReference type="GO" id="GO:0005829">
    <property type="term" value="C:cytosol"/>
    <property type="evidence" value="ECO:0007669"/>
    <property type="project" value="TreeGrafter"/>
</dbReference>
<evidence type="ECO:0000256" key="7">
    <source>
        <dbReference type="ARBA" id="ARBA00022840"/>
    </source>
</evidence>
<keyword evidence="10" id="KW-0464">Manganese</keyword>
<comment type="catalytic activity">
    <reaction evidence="9 10">
        <text>oxaloacetate + ATP = phosphoenolpyruvate + ADP + CO2</text>
        <dbReference type="Rhea" id="RHEA:18617"/>
        <dbReference type="ChEBI" id="CHEBI:16452"/>
        <dbReference type="ChEBI" id="CHEBI:16526"/>
        <dbReference type="ChEBI" id="CHEBI:30616"/>
        <dbReference type="ChEBI" id="CHEBI:58702"/>
        <dbReference type="ChEBI" id="CHEBI:456216"/>
        <dbReference type="EC" id="4.1.1.49"/>
    </reaction>
</comment>
<dbReference type="GO" id="GO:0004612">
    <property type="term" value="F:phosphoenolpyruvate carboxykinase (ATP) activity"/>
    <property type="evidence" value="ECO:0007669"/>
    <property type="project" value="UniProtKB-UniRule"/>
</dbReference>
<dbReference type="AlphaFoldDB" id="A0A7W6CUN1"/>
<keyword evidence="8 10" id="KW-0456">Lyase</keyword>
<organism evidence="11 12">
    <name type="scientific">Hansschlegelia beijingensis</name>
    <dbReference type="NCBI Taxonomy" id="1133344"/>
    <lineage>
        <taxon>Bacteria</taxon>
        <taxon>Pseudomonadati</taxon>
        <taxon>Pseudomonadota</taxon>
        <taxon>Alphaproteobacteria</taxon>
        <taxon>Hyphomicrobiales</taxon>
        <taxon>Methylopilaceae</taxon>
        <taxon>Hansschlegelia</taxon>
    </lineage>
</organism>
<evidence type="ECO:0000256" key="9">
    <source>
        <dbReference type="ARBA" id="ARBA00047371"/>
    </source>
</evidence>
<keyword evidence="7 10" id="KW-0067">ATP-binding</keyword>
<feature type="binding site" evidence="10">
    <location>
        <position position="61"/>
    </location>
    <ligand>
        <name>substrate</name>
    </ligand>
</feature>
<dbReference type="SUPFAM" id="SSF53795">
    <property type="entry name" value="PEP carboxykinase-like"/>
    <property type="match status" value="1"/>
</dbReference>
<dbReference type="GO" id="GO:0006094">
    <property type="term" value="P:gluconeogenesis"/>
    <property type="evidence" value="ECO:0007669"/>
    <property type="project" value="UniProtKB-UniRule"/>
</dbReference>
<comment type="function">
    <text evidence="10">Involved in the gluconeogenesis. Catalyzes the conversion of oxaloacetate (OAA) to phosphoenolpyruvate (PEP) through direct phosphoryl transfer between the nucleoside triphosphate and OAA.</text>
</comment>
<dbReference type="GO" id="GO:0046872">
    <property type="term" value="F:metal ion binding"/>
    <property type="evidence" value="ECO:0007669"/>
    <property type="project" value="UniProtKB-KW"/>
</dbReference>
<name>A0A7W6CUN1_9HYPH</name>
<dbReference type="Gene3D" id="3.90.228.20">
    <property type="match status" value="1"/>
</dbReference>
<keyword evidence="5 10" id="KW-0547">Nucleotide-binding</keyword>
<evidence type="ECO:0000313" key="12">
    <source>
        <dbReference type="Proteomes" id="UP000528964"/>
    </source>
</evidence>
<evidence type="ECO:0000256" key="1">
    <source>
        <dbReference type="ARBA" id="ARBA00004742"/>
    </source>
</evidence>
<proteinExistence type="inferred from homology"/>
<accession>A0A7W6CUN1</accession>
<evidence type="ECO:0000256" key="6">
    <source>
        <dbReference type="ARBA" id="ARBA00022793"/>
    </source>
</evidence>
<dbReference type="UniPathway" id="UPA00138"/>
<dbReference type="PIRSF" id="PIRSF006294">
    <property type="entry name" value="PEP_crbxkin"/>
    <property type="match status" value="1"/>
</dbReference>
<dbReference type="Proteomes" id="UP000528964">
    <property type="component" value="Unassembled WGS sequence"/>
</dbReference>
<comment type="caution">
    <text evidence="10">Lacks conserved residue(s) required for the propagation of feature annotation.</text>
</comment>
<dbReference type="SUPFAM" id="SSF68923">
    <property type="entry name" value="PEP carboxykinase N-terminal domain"/>
    <property type="match status" value="1"/>
</dbReference>
<evidence type="ECO:0000256" key="10">
    <source>
        <dbReference type="HAMAP-Rule" id="MF_00453"/>
    </source>
</evidence>
<dbReference type="PANTHER" id="PTHR30031">
    <property type="entry name" value="PHOSPHOENOLPYRUVATE CARBOXYKINASE ATP"/>
    <property type="match status" value="1"/>
</dbReference>
<evidence type="ECO:0000256" key="3">
    <source>
        <dbReference type="ARBA" id="ARBA00012363"/>
    </source>
</evidence>
<keyword evidence="11" id="KW-0808">Transferase</keyword>
<dbReference type="HAMAP" id="MF_00453">
    <property type="entry name" value="PEPCK_ATP"/>
    <property type="match status" value="1"/>
</dbReference>
<feature type="binding site" evidence="10">
    <location>
        <position position="257"/>
    </location>
    <ligand>
        <name>Mn(2+)</name>
        <dbReference type="ChEBI" id="CHEBI:29035"/>
    </ligand>
</feature>
<feature type="binding site" evidence="10">
    <location>
        <begin position="442"/>
        <end position="443"/>
    </location>
    <ligand>
        <name>ATP</name>
        <dbReference type="ChEBI" id="CHEBI:30616"/>
    </ligand>
</feature>
<dbReference type="InterPro" id="IPR013035">
    <property type="entry name" value="PEP_carboxykinase_C"/>
</dbReference>
<dbReference type="NCBIfam" id="NF006820">
    <property type="entry name" value="PRK09344.1-2"/>
    <property type="match status" value="1"/>
</dbReference>
<evidence type="ECO:0000256" key="4">
    <source>
        <dbReference type="ARBA" id="ARBA00022432"/>
    </source>
</evidence>
<feature type="binding site" evidence="10">
    <location>
        <position position="448"/>
    </location>
    <ligand>
        <name>ATP</name>
        <dbReference type="ChEBI" id="CHEBI:30616"/>
    </ligand>
</feature>
<feature type="binding site" evidence="10">
    <location>
        <position position="323"/>
    </location>
    <ligand>
        <name>substrate</name>
    </ligand>
</feature>
<keyword evidence="11" id="KW-0670">Pyruvate</keyword>
<dbReference type="Gene3D" id="2.170.8.10">
    <property type="entry name" value="Phosphoenolpyruvate Carboxykinase, domain 2"/>
    <property type="match status" value="1"/>
</dbReference>
<keyword evidence="10" id="KW-0963">Cytoplasm</keyword>
<reference evidence="11 12" key="1">
    <citation type="submission" date="2020-08" db="EMBL/GenBank/DDBJ databases">
        <title>Genomic Encyclopedia of Type Strains, Phase IV (KMG-IV): sequencing the most valuable type-strain genomes for metagenomic binning, comparative biology and taxonomic classification.</title>
        <authorList>
            <person name="Goeker M."/>
        </authorList>
    </citation>
    <scope>NUCLEOTIDE SEQUENCE [LARGE SCALE GENOMIC DNA]</scope>
    <source>
        <strain evidence="11 12">DSM 25481</strain>
    </source>
</reference>
<protein>
    <recommendedName>
        <fullName evidence="3 10">Phosphoenolpyruvate carboxykinase (ATP)</fullName>
        <shortName evidence="10">PCK</shortName>
        <shortName evidence="10">PEP carboxykinase</shortName>
        <shortName evidence="10">PEPCK</shortName>
        <ecNumber evidence="3 10">4.1.1.49</ecNumber>
    </recommendedName>
</protein>
<keyword evidence="12" id="KW-1185">Reference proteome</keyword>
<dbReference type="InterPro" id="IPR008210">
    <property type="entry name" value="PEP_carboxykinase_N"/>
</dbReference>
<feature type="binding site" evidence="10">
    <location>
        <position position="220"/>
    </location>
    <ligand>
        <name>ATP</name>
        <dbReference type="ChEBI" id="CHEBI:30616"/>
    </ligand>
</feature>
<evidence type="ECO:0000256" key="2">
    <source>
        <dbReference type="ARBA" id="ARBA00006052"/>
    </source>
</evidence>
<feature type="binding site" evidence="10">
    <location>
        <position position="285"/>
    </location>
    <ligand>
        <name>ATP</name>
        <dbReference type="ChEBI" id="CHEBI:30616"/>
    </ligand>
</feature>
<feature type="binding site" evidence="10">
    <location>
        <position position="195"/>
    </location>
    <ligand>
        <name>substrate</name>
    </ligand>
</feature>
<feature type="binding site" evidence="10">
    <location>
        <position position="323"/>
    </location>
    <ligand>
        <name>ATP</name>
        <dbReference type="ChEBI" id="CHEBI:30616"/>
    </ligand>
</feature>
<keyword evidence="11" id="KW-0418">Kinase</keyword>
<comment type="similarity">
    <text evidence="2 10">Belongs to the phosphoenolpyruvate carboxykinase (ATP) family.</text>
</comment>
<evidence type="ECO:0000256" key="5">
    <source>
        <dbReference type="ARBA" id="ARBA00022741"/>
    </source>
</evidence>
<dbReference type="Pfam" id="PF01293">
    <property type="entry name" value="PEPCK_ATP"/>
    <property type="match status" value="1"/>
</dbReference>
<gene>
    <name evidence="10" type="primary">pckA</name>
    <name evidence="11" type="ORF">GGR24_000058</name>
</gene>
<comment type="pathway">
    <text evidence="1 10">Carbohydrate biosynthesis; gluconeogenesis.</text>
</comment>
<dbReference type="InterPro" id="IPR001272">
    <property type="entry name" value="PEP_carboxykinase_ATP"/>
</dbReference>
<dbReference type="EC" id="4.1.1.49" evidence="3 10"/>
<keyword evidence="10" id="KW-0479">Metal-binding</keyword>
<evidence type="ECO:0000256" key="8">
    <source>
        <dbReference type="ARBA" id="ARBA00023239"/>
    </source>
</evidence>
<sequence>MRQIGVWNRDFGAEAFGFEALAGVNWNLGPAALVERAVRRGEGALASSGALAVDTGPHTGRSPEDKFIVRDEATESTVDWNAHASLTPEQFETLRQDFLAHAQGRELFAQDLHVGADRQRRLPVRTFSEYAWRSMAVRTLLGEPGADELGGFTPELTVLDMPSFRADPERHGVRSATVVAIDLTRRIVLVGGTAYAGEIKHAILTVMNHLLPDRGALPLHAAASVGPDGDVALFVGLSATGKTTLAADPARSLIGDDALGWSPDGVFNLEAGCYAKAAALSAEADPALRSAATRFGALLENVPLDPETRDPDLTARPRTENARCAFGLASLPGVSASAVAGHPTNLVLLTCDVHGVMPPIARLTPEQAVYHFLSGYTSRVADAEKGAREPEATFSACYAAPFMPRPAAVYGEMLRSLILEHDVKCWLVNTGWTAGAYGVGRRVPVEATRALIAAALDGSLDAAETYTDKFFGFTVPLSVPGVDTMLFRPRKAWADKRVYIATARKVMTMFQSNFAAFGDSVDPEVAAAGPHEYREAAE</sequence>
<comment type="subcellular location">
    <subcellularLocation>
        <location evidence="10">Cytoplasm</location>
    </subcellularLocation>
</comment>
<dbReference type="EMBL" id="JACIDR010000001">
    <property type="protein sequence ID" value="MBB3971425.1"/>
    <property type="molecule type" value="Genomic_DNA"/>
</dbReference>
<dbReference type="GO" id="GO:0005524">
    <property type="term" value="F:ATP binding"/>
    <property type="evidence" value="ECO:0007669"/>
    <property type="project" value="UniProtKB-UniRule"/>
</dbReference>
<dbReference type="PANTHER" id="PTHR30031:SF0">
    <property type="entry name" value="PHOSPHOENOLPYRUVATE CARBOXYKINASE (ATP)"/>
    <property type="match status" value="1"/>
</dbReference>
<keyword evidence="6 10" id="KW-0210">Decarboxylase</keyword>
<dbReference type="NCBIfam" id="NF006821">
    <property type="entry name" value="PRK09344.1-3"/>
    <property type="match status" value="1"/>
</dbReference>
<keyword evidence="4 10" id="KW-0312">Gluconeogenesis</keyword>
<evidence type="ECO:0000313" key="11">
    <source>
        <dbReference type="EMBL" id="MBB3971425.1"/>
    </source>
</evidence>